<evidence type="ECO:0000313" key="2">
    <source>
        <dbReference type="Proteomes" id="UP000239197"/>
    </source>
</evidence>
<dbReference type="Proteomes" id="UP000239197">
    <property type="component" value="Chromosome"/>
</dbReference>
<protein>
    <submittedName>
        <fullName evidence="1">Uncharacterized protein</fullName>
    </submittedName>
</protein>
<dbReference type="OrthoDB" id="6556332at2"/>
<organism evidence="1 2">
    <name type="scientific">Rahnella sikkimica</name>
    <dbReference type="NCBI Taxonomy" id="1805933"/>
    <lineage>
        <taxon>Bacteria</taxon>
        <taxon>Pseudomonadati</taxon>
        <taxon>Pseudomonadota</taxon>
        <taxon>Gammaproteobacteria</taxon>
        <taxon>Enterobacterales</taxon>
        <taxon>Yersiniaceae</taxon>
        <taxon>Rahnella</taxon>
    </lineage>
</organism>
<dbReference type="EMBL" id="CP019062">
    <property type="protein sequence ID" value="AVF36970.1"/>
    <property type="molecule type" value="Genomic_DNA"/>
</dbReference>
<sequence length="86" mass="9852">MNIKECGEKICYLLIQSSYESEAAEIHSLVNKILISGKDDNDRSIAINNLISRCHPKWLGDYYIHGMSYVEWTNLISLFKTKLNSA</sequence>
<dbReference type="AlphaFoldDB" id="A0A2L1UVL2"/>
<keyword evidence="2" id="KW-1185">Reference proteome</keyword>
<reference evidence="2" key="1">
    <citation type="submission" date="2017-01" db="EMBL/GenBank/DDBJ databases">
        <title>Genome sequence of Rouxiella sp. ERMR1:05.</title>
        <authorList>
            <person name="Kumar R."/>
            <person name="Singh D."/>
            <person name="Kumar S."/>
        </authorList>
    </citation>
    <scope>NUCLEOTIDE SEQUENCE [LARGE SCALE GENOMIC DNA]</scope>
    <source>
        <strain evidence="2">ERMR1:05</strain>
    </source>
</reference>
<evidence type="ECO:0000313" key="1">
    <source>
        <dbReference type="EMBL" id="AVF36970.1"/>
    </source>
</evidence>
<proteinExistence type="predicted"/>
<gene>
    <name evidence="1" type="ORF">BV494_19505</name>
</gene>
<name>A0A2L1UVL2_9GAMM</name>
<dbReference type="KEGG" id="rox:BV494_19505"/>
<accession>A0A2L1UVL2</accession>